<dbReference type="SMART" id="SM00960">
    <property type="entry name" value="Robl_LC7"/>
    <property type="match status" value="1"/>
</dbReference>
<proteinExistence type="predicted"/>
<comment type="caution">
    <text evidence="2">The sequence shown here is derived from an EMBL/GenBank/DDBJ whole genome shotgun (WGS) entry which is preliminary data.</text>
</comment>
<dbReference type="InterPro" id="IPR004942">
    <property type="entry name" value="Roadblock/LAMTOR2_dom"/>
</dbReference>
<sequence>MEQGLEAQKGGEDIRRVIKLVKSINGVDYLVFFRNNGFATHSNLTDSWLTDKVAATASLLREVGNMMTAEVGKGEAETITLYTGDGSGVIVYTGPGQTVNTAIVFGKRTKLGVLLYTLKHLNQE</sequence>
<evidence type="ECO:0000313" key="2">
    <source>
        <dbReference type="EMBL" id="HGB25137.1"/>
    </source>
</evidence>
<dbReference type="Pfam" id="PF03259">
    <property type="entry name" value="Robl_LC7"/>
    <property type="match status" value="1"/>
</dbReference>
<name>A0A7C3SNQ1_THEPE</name>
<dbReference type="EMBL" id="DTIB01000079">
    <property type="protein sequence ID" value="HGB25137.1"/>
    <property type="molecule type" value="Genomic_DNA"/>
</dbReference>
<protein>
    <submittedName>
        <fullName evidence="2">Roadblock/LC7 domain-containing protein</fullName>
    </submittedName>
</protein>
<dbReference type="Gene3D" id="3.30.450.30">
    <property type="entry name" value="Dynein light chain 2a, cytoplasmic"/>
    <property type="match status" value="1"/>
</dbReference>
<dbReference type="SUPFAM" id="SSF103196">
    <property type="entry name" value="Roadblock/LC7 domain"/>
    <property type="match status" value="1"/>
</dbReference>
<dbReference type="AlphaFoldDB" id="A0A7C3SNQ1"/>
<organism evidence="2">
    <name type="scientific">Thermofilum pendens</name>
    <dbReference type="NCBI Taxonomy" id="2269"/>
    <lineage>
        <taxon>Archaea</taxon>
        <taxon>Thermoproteota</taxon>
        <taxon>Thermoprotei</taxon>
        <taxon>Thermofilales</taxon>
        <taxon>Thermofilaceae</taxon>
        <taxon>Thermofilum</taxon>
    </lineage>
</organism>
<accession>A0A7C3SNQ1</accession>
<feature type="domain" description="Roadblock/LAMTOR2" evidence="1">
    <location>
        <begin position="14"/>
        <end position="104"/>
    </location>
</feature>
<reference evidence="2" key="1">
    <citation type="journal article" date="2020" name="mSystems">
        <title>Genome- and Community-Level Interaction Insights into Carbon Utilization and Element Cycling Functions of Hydrothermarchaeota in Hydrothermal Sediment.</title>
        <authorList>
            <person name="Zhou Z."/>
            <person name="Liu Y."/>
            <person name="Xu W."/>
            <person name="Pan J."/>
            <person name="Luo Z.H."/>
            <person name="Li M."/>
        </authorList>
    </citation>
    <scope>NUCLEOTIDE SEQUENCE [LARGE SCALE GENOMIC DNA]</scope>
    <source>
        <strain evidence="2">SpSt-8</strain>
    </source>
</reference>
<evidence type="ECO:0000259" key="1">
    <source>
        <dbReference type="SMART" id="SM00960"/>
    </source>
</evidence>
<gene>
    <name evidence="2" type="ORF">ENV88_03690</name>
</gene>